<reference evidence="1 2" key="1">
    <citation type="journal article" date="2019" name="Genome Biol. Evol.">
        <title>Insights into the evolution of the New World diploid cottons (Gossypium, subgenus Houzingenia) based on genome sequencing.</title>
        <authorList>
            <person name="Grover C.E."/>
            <person name="Arick M.A. 2nd"/>
            <person name="Thrash A."/>
            <person name="Conover J.L."/>
            <person name="Sanders W.S."/>
            <person name="Peterson D.G."/>
            <person name="Frelichowski J.E."/>
            <person name="Scheffler J.A."/>
            <person name="Scheffler B.E."/>
            <person name="Wendel J.F."/>
        </authorList>
    </citation>
    <scope>NUCLEOTIDE SEQUENCE [LARGE SCALE GENOMIC DNA]</scope>
    <source>
        <strain evidence="1">157</strain>
        <tissue evidence="1">Leaf</tissue>
    </source>
</reference>
<organism evidence="1 2">
    <name type="scientific">Gossypium lobatum</name>
    <dbReference type="NCBI Taxonomy" id="34289"/>
    <lineage>
        <taxon>Eukaryota</taxon>
        <taxon>Viridiplantae</taxon>
        <taxon>Streptophyta</taxon>
        <taxon>Embryophyta</taxon>
        <taxon>Tracheophyta</taxon>
        <taxon>Spermatophyta</taxon>
        <taxon>Magnoliopsida</taxon>
        <taxon>eudicotyledons</taxon>
        <taxon>Gunneridae</taxon>
        <taxon>Pentapetalae</taxon>
        <taxon>rosids</taxon>
        <taxon>malvids</taxon>
        <taxon>Malvales</taxon>
        <taxon>Malvaceae</taxon>
        <taxon>Malvoideae</taxon>
        <taxon>Gossypium</taxon>
    </lineage>
</organism>
<proteinExistence type="predicted"/>
<comment type="caution">
    <text evidence="1">The sequence shown here is derived from an EMBL/GenBank/DDBJ whole genome shotgun (WGS) entry which is preliminary data.</text>
</comment>
<dbReference type="AlphaFoldDB" id="A0A7J8N3N8"/>
<accession>A0A7J8N3N8</accession>
<evidence type="ECO:0000313" key="1">
    <source>
        <dbReference type="EMBL" id="MBA0571617.1"/>
    </source>
</evidence>
<dbReference type="Proteomes" id="UP000593572">
    <property type="component" value="Unassembled WGS sequence"/>
</dbReference>
<sequence length="190" mass="21052">MEDGFLCHYIYEVYGHFGTVWFSTARFLICKNCSTLLWLDGVGGAVLASFSLDDFFCSPQNVGVPVVSKIGTKKKAWIPPPVGSVKFNIDNVVDPALAVKEALAISLASKCPSKASRCVRDIIEFCIGICREILEIPREANETTDRLAKAGVNTKCNVQQRMICHLSAYVVWNSIGRVSFVHNKSFTRKK</sequence>
<keyword evidence="2" id="KW-1185">Reference proteome</keyword>
<protein>
    <submittedName>
        <fullName evidence="1">Uncharacterized protein</fullName>
    </submittedName>
</protein>
<gene>
    <name evidence="1" type="ORF">Golob_002000</name>
</gene>
<evidence type="ECO:0000313" key="2">
    <source>
        <dbReference type="Proteomes" id="UP000593572"/>
    </source>
</evidence>
<dbReference type="EMBL" id="JABEZX010000012">
    <property type="protein sequence ID" value="MBA0571617.1"/>
    <property type="molecule type" value="Genomic_DNA"/>
</dbReference>
<name>A0A7J8N3N8_9ROSI</name>